<dbReference type="Proteomes" id="UP001349994">
    <property type="component" value="Unassembled WGS sequence"/>
</dbReference>
<dbReference type="InterPro" id="IPR010982">
    <property type="entry name" value="Lambda_DNA-bd_dom_sf"/>
</dbReference>
<name>A0ABU6IKR4_9ACTN</name>
<dbReference type="CDD" id="cd00093">
    <property type="entry name" value="HTH_XRE"/>
    <property type="match status" value="1"/>
</dbReference>
<dbReference type="SUPFAM" id="SSF47413">
    <property type="entry name" value="lambda repressor-like DNA-binding domains"/>
    <property type="match status" value="1"/>
</dbReference>
<comment type="caution">
    <text evidence="2">The sequence shown here is derived from an EMBL/GenBank/DDBJ whole genome shotgun (WGS) entry which is preliminary data.</text>
</comment>
<protein>
    <submittedName>
        <fullName evidence="2">Helix-turn-helix domain-containing protein</fullName>
    </submittedName>
</protein>
<dbReference type="Gene3D" id="1.10.260.40">
    <property type="entry name" value="lambda repressor-like DNA-binding domains"/>
    <property type="match status" value="1"/>
</dbReference>
<reference evidence="2 3" key="1">
    <citation type="submission" date="2024-01" db="EMBL/GenBank/DDBJ databases">
        <title>novel species in genus Adlercreutzia.</title>
        <authorList>
            <person name="Liu X."/>
        </authorList>
    </citation>
    <scope>NUCLEOTIDE SEQUENCE [LARGE SCALE GENOMIC DNA]</scope>
    <source>
        <strain evidence="2 3">R7</strain>
    </source>
</reference>
<dbReference type="PROSITE" id="PS50943">
    <property type="entry name" value="HTH_CROC1"/>
    <property type="match status" value="1"/>
</dbReference>
<accession>A0ABU6IKR4</accession>
<dbReference type="SMART" id="SM00530">
    <property type="entry name" value="HTH_XRE"/>
    <property type="match status" value="1"/>
</dbReference>
<organism evidence="2 3">
    <name type="scientific">Adlercreutzia wanghongyangiae</name>
    <dbReference type="NCBI Taxonomy" id="3111451"/>
    <lineage>
        <taxon>Bacteria</taxon>
        <taxon>Bacillati</taxon>
        <taxon>Actinomycetota</taxon>
        <taxon>Coriobacteriia</taxon>
        <taxon>Eggerthellales</taxon>
        <taxon>Eggerthellaceae</taxon>
        <taxon>Adlercreutzia</taxon>
    </lineage>
</organism>
<evidence type="ECO:0000313" key="2">
    <source>
        <dbReference type="EMBL" id="MEC4176931.1"/>
    </source>
</evidence>
<evidence type="ECO:0000259" key="1">
    <source>
        <dbReference type="PROSITE" id="PS50943"/>
    </source>
</evidence>
<dbReference type="InterPro" id="IPR001387">
    <property type="entry name" value="Cro/C1-type_HTH"/>
</dbReference>
<dbReference type="RefSeq" id="WP_338211498.1">
    <property type="nucleotide sequence ID" value="NZ_JAYMFF010000025.1"/>
</dbReference>
<dbReference type="Pfam" id="PF13560">
    <property type="entry name" value="HTH_31"/>
    <property type="match status" value="1"/>
</dbReference>
<keyword evidence="3" id="KW-1185">Reference proteome</keyword>
<sequence>MLLNEDLSERVRMGRQELGLSQADLAKLAGVSRPTIARIEGGGADRVALGTVERVLNATNWDLSIERGVRPTPQRNDFDIERYLDSLYGEAR</sequence>
<feature type="domain" description="HTH cro/C1-type" evidence="1">
    <location>
        <begin position="11"/>
        <end position="42"/>
    </location>
</feature>
<dbReference type="EMBL" id="JAYMFF010000025">
    <property type="protein sequence ID" value="MEC4176931.1"/>
    <property type="molecule type" value="Genomic_DNA"/>
</dbReference>
<evidence type="ECO:0000313" key="3">
    <source>
        <dbReference type="Proteomes" id="UP001349994"/>
    </source>
</evidence>
<proteinExistence type="predicted"/>
<gene>
    <name evidence="2" type="ORF">VIN30_10775</name>
</gene>